<gene>
    <name evidence="2" type="ORF">K491DRAFT_722675</name>
</gene>
<organism evidence="2 3">
    <name type="scientific">Lophiostoma macrostomum CBS 122681</name>
    <dbReference type="NCBI Taxonomy" id="1314788"/>
    <lineage>
        <taxon>Eukaryota</taxon>
        <taxon>Fungi</taxon>
        <taxon>Dikarya</taxon>
        <taxon>Ascomycota</taxon>
        <taxon>Pezizomycotina</taxon>
        <taxon>Dothideomycetes</taxon>
        <taxon>Pleosporomycetidae</taxon>
        <taxon>Pleosporales</taxon>
        <taxon>Lophiostomataceae</taxon>
        <taxon>Lophiostoma</taxon>
    </lineage>
</organism>
<protein>
    <submittedName>
        <fullName evidence="2">Uncharacterized protein</fullName>
    </submittedName>
</protein>
<evidence type="ECO:0000313" key="2">
    <source>
        <dbReference type="EMBL" id="KAF2648317.1"/>
    </source>
</evidence>
<evidence type="ECO:0000256" key="1">
    <source>
        <dbReference type="SAM" id="MobiDB-lite"/>
    </source>
</evidence>
<name>A0A6A6SMY0_9PLEO</name>
<dbReference type="AlphaFoldDB" id="A0A6A6SMY0"/>
<evidence type="ECO:0000313" key="3">
    <source>
        <dbReference type="Proteomes" id="UP000799324"/>
    </source>
</evidence>
<feature type="compositionally biased region" description="Basic and acidic residues" evidence="1">
    <location>
        <begin position="129"/>
        <end position="139"/>
    </location>
</feature>
<keyword evidence="3" id="KW-1185">Reference proteome</keyword>
<accession>A0A6A6SMY0</accession>
<reference evidence="2" key="1">
    <citation type="journal article" date="2020" name="Stud. Mycol.">
        <title>101 Dothideomycetes genomes: a test case for predicting lifestyles and emergence of pathogens.</title>
        <authorList>
            <person name="Haridas S."/>
            <person name="Albert R."/>
            <person name="Binder M."/>
            <person name="Bloem J."/>
            <person name="Labutti K."/>
            <person name="Salamov A."/>
            <person name="Andreopoulos B."/>
            <person name="Baker S."/>
            <person name="Barry K."/>
            <person name="Bills G."/>
            <person name="Bluhm B."/>
            <person name="Cannon C."/>
            <person name="Castanera R."/>
            <person name="Culley D."/>
            <person name="Daum C."/>
            <person name="Ezra D."/>
            <person name="Gonzalez J."/>
            <person name="Henrissat B."/>
            <person name="Kuo A."/>
            <person name="Liang C."/>
            <person name="Lipzen A."/>
            <person name="Lutzoni F."/>
            <person name="Magnuson J."/>
            <person name="Mondo S."/>
            <person name="Nolan M."/>
            <person name="Ohm R."/>
            <person name="Pangilinan J."/>
            <person name="Park H.-J."/>
            <person name="Ramirez L."/>
            <person name="Alfaro M."/>
            <person name="Sun H."/>
            <person name="Tritt A."/>
            <person name="Yoshinaga Y."/>
            <person name="Zwiers L.-H."/>
            <person name="Turgeon B."/>
            <person name="Goodwin S."/>
            <person name="Spatafora J."/>
            <person name="Crous P."/>
            <person name="Grigoriev I."/>
        </authorList>
    </citation>
    <scope>NUCLEOTIDE SEQUENCE</scope>
    <source>
        <strain evidence="2">CBS 122681</strain>
    </source>
</reference>
<proteinExistence type="predicted"/>
<dbReference type="Proteomes" id="UP000799324">
    <property type="component" value="Unassembled WGS sequence"/>
</dbReference>
<sequence>MPAEPELRSPPTVHRQGTPDGIILGLYDYLYHRLVYHQDCLESLFDNKMDLEKTVVEKKEGVSWKGRQAVTDCKRFLKDGEGQRLPLNVRETLDQFEGILSKMMEDSELFVDRLRDLKERWGQTLEAEPSEKRPAEKSPPENSICCS</sequence>
<dbReference type="EMBL" id="MU004545">
    <property type="protein sequence ID" value="KAF2648317.1"/>
    <property type="molecule type" value="Genomic_DNA"/>
</dbReference>
<feature type="region of interest" description="Disordered" evidence="1">
    <location>
        <begin position="123"/>
        <end position="147"/>
    </location>
</feature>